<keyword evidence="3" id="KW-1185">Reference proteome</keyword>
<comment type="caution">
    <text evidence="2">The sequence shown here is derived from an EMBL/GenBank/DDBJ whole genome shotgun (WGS) entry which is preliminary data.</text>
</comment>
<feature type="compositionally biased region" description="Polar residues" evidence="1">
    <location>
        <begin position="229"/>
        <end position="238"/>
    </location>
</feature>
<evidence type="ECO:0000313" key="2">
    <source>
        <dbReference type="EMBL" id="KAK5630206.1"/>
    </source>
</evidence>
<evidence type="ECO:0000256" key="1">
    <source>
        <dbReference type="SAM" id="MobiDB-lite"/>
    </source>
</evidence>
<dbReference type="AlphaFoldDB" id="A0AAN7UR94"/>
<name>A0AAN7UR94_9PEZI</name>
<dbReference type="Proteomes" id="UP001305414">
    <property type="component" value="Unassembled WGS sequence"/>
</dbReference>
<feature type="compositionally biased region" description="Basic and acidic residues" evidence="1">
    <location>
        <begin position="240"/>
        <end position="255"/>
    </location>
</feature>
<evidence type="ECO:0000313" key="3">
    <source>
        <dbReference type="Proteomes" id="UP001305414"/>
    </source>
</evidence>
<proteinExistence type="predicted"/>
<reference evidence="2 3" key="1">
    <citation type="submission" date="2023-10" db="EMBL/GenBank/DDBJ databases">
        <title>Draft genome sequence of Xylaria bambusicola isolate GMP-LS, the root and basal stem rot pathogen of sugarcane in Indonesia.</title>
        <authorList>
            <person name="Selvaraj P."/>
            <person name="Muralishankar V."/>
            <person name="Muruganantham S."/>
            <person name="Sp S."/>
            <person name="Haryani S."/>
            <person name="Lau K.J.X."/>
            <person name="Naqvi N.I."/>
        </authorList>
    </citation>
    <scope>NUCLEOTIDE SEQUENCE [LARGE SCALE GENOMIC DNA]</scope>
    <source>
        <strain evidence="2">GMP-LS</strain>
    </source>
</reference>
<accession>A0AAN7UR94</accession>
<protein>
    <submittedName>
        <fullName evidence="2">Uncharacterized protein</fullName>
    </submittedName>
</protein>
<dbReference type="EMBL" id="JAWHQM010000015">
    <property type="protein sequence ID" value="KAK5630206.1"/>
    <property type="molecule type" value="Genomic_DNA"/>
</dbReference>
<organism evidence="2 3">
    <name type="scientific">Xylaria bambusicola</name>
    <dbReference type="NCBI Taxonomy" id="326684"/>
    <lineage>
        <taxon>Eukaryota</taxon>
        <taxon>Fungi</taxon>
        <taxon>Dikarya</taxon>
        <taxon>Ascomycota</taxon>
        <taxon>Pezizomycotina</taxon>
        <taxon>Sordariomycetes</taxon>
        <taxon>Xylariomycetidae</taxon>
        <taxon>Xylariales</taxon>
        <taxon>Xylariaceae</taxon>
        <taxon>Xylaria</taxon>
    </lineage>
</organism>
<gene>
    <name evidence="2" type="ORF">RRF57_005921</name>
</gene>
<feature type="region of interest" description="Disordered" evidence="1">
    <location>
        <begin position="229"/>
        <end position="255"/>
    </location>
</feature>
<sequence length="255" mass="29705">MEDLRDAKETVSEFAALIDNLRPGADTSHRRLERPDVLVAMRQNSTGSQKSAKSSISSRWRPKTLKKDWDETTEGILWNELERSQNEVAHWYKLDQTVLKEFISSPNMMDLGCEFARHYYGDPVKEKAYWAAEDLFFDLQAVKQGDVPSARWAKAKVYKKDWDLADHLVRFVLLAEQYRLCSGQEKWIAWQWDFAGKISFYLSVLRCYTVREAKQRELANNAARSSLTLSPLPAQNNKGWKVERSPRTHHLENKH</sequence>